<keyword evidence="1" id="KW-0812">Transmembrane</keyword>
<name>A0ABS7F8I6_9PROT</name>
<evidence type="ECO:0000313" key="2">
    <source>
        <dbReference type="EMBL" id="MBW8271252.1"/>
    </source>
</evidence>
<evidence type="ECO:0000313" key="3">
    <source>
        <dbReference type="Proteomes" id="UP001519924"/>
    </source>
</evidence>
<dbReference type="EMBL" id="JAHZUY010000080">
    <property type="protein sequence ID" value="MBW8271252.1"/>
    <property type="molecule type" value="Genomic_DNA"/>
</dbReference>
<keyword evidence="1" id="KW-0472">Membrane</keyword>
<reference evidence="2 3" key="1">
    <citation type="submission" date="2021-08" db="EMBL/GenBank/DDBJ databases">
        <title>Caldovatus sediminis gen. nov., sp. nov., a moderately thermophilic bacterium isolated from a hot spring.</title>
        <authorList>
            <person name="Hu C.-J."/>
            <person name="Li W.-J."/>
            <person name="Xian W.-D."/>
        </authorList>
    </citation>
    <scope>NUCLEOTIDE SEQUENCE [LARGE SCALE GENOMIC DNA]</scope>
    <source>
        <strain evidence="2 3">SYSU G05006</strain>
    </source>
</reference>
<dbReference type="RefSeq" id="WP_220119026.1">
    <property type="nucleotide sequence ID" value="NZ_JAHZUY010000080.1"/>
</dbReference>
<dbReference type="Proteomes" id="UP001519924">
    <property type="component" value="Unassembled WGS sequence"/>
</dbReference>
<keyword evidence="3" id="KW-1185">Reference proteome</keyword>
<feature type="transmembrane region" description="Helical" evidence="1">
    <location>
        <begin position="21"/>
        <end position="38"/>
    </location>
</feature>
<comment type="caution">
    <text evidence="2">The sequence shown here is derived from an EMBL/GenBank/DDBJ whole genome shotgun (WGS) entry which is preliminary data.</text>
</comment>
<proteinExistence type="predicted"/>
<keyword evidence="1" id="KW-1133">Transmembrane helix</keyword>
<gene>
    <name evidence="2" type="ORF">K1J50_17385</name>
</gene>
<sequence length="61" mass="6483">MGRDEGEGGRGQDRRFRCEHALAAAGLLVLALAVYDTFADRFSMVGRSVVAALSSPAVTTR</sequence>
<evidence type="ECO:0000256" key="1">
    <source>
        <dbReference type="SAM" id="Phobius"/>
    </source>
</evidence>
<protein>
    <submittedName>
        <fullName evidence="2">Uncharacterized protein</fullName>
    </submittedName>
</protein>
<organism evidence="2 3">
    <name type="scientific">Caldovatus aquaticus</name>
    <dbReference type="NCBI Taxonomy" id="2865671"/>
    <lineage>
        <taxon>Bacteria</taxon>
        <taxon>Pseudomonadati</taxon>
        <taxon>Pseudomonadota</taxon>
        <taxon>Alphaproteobacteria</taxon>
        <taxon>Acetobacterales</taxon>
        <taxon>Roseomonadaceae</taxon>
        <taxon>Caldovatus</taxon>
    </lineage>
</organism>
<accession>A0ABS7F8I6</accession>